<dbReference type="Gene3D" id="3.30.70.270">
    <property type="match status" value="1"/>
</dbReference>
<dbReference type="GO" id="GO:0006310">
    <property type="term" value="P:DNA recombination"/>
    <property type="evidence" value="ECO:0007669"/>
    <property type="project" value="UniProtKB-KW"/>
</dbReference>
<reference evidence="17" key="1">
    <citation type="journal article" date="2019" name="Sci. Rep.">
        <title>Draft genome of Tanacetum cinerariifolium, the natural source of mosquito coil.</title>
        <authorList>
            <person name="Yamashiro T."/>
            <person name="Shiraishi A."/>
            <person name="Satake H."/>
            <person name="Nakayama K."/>
        </authorList>
    </citation>
    <scope>NUCLEOTIDE SEQUENCE</scope>
</reference>
<evidence type="ECO:0000256" key="6">
    <source>
        <dbReference type="ARBA" id="ARBA00022750"/>
    </source>
</evidence>
<evidence type="ECO:0000256" key="8">
    <source>
        <dbReference type="ARBA" id="ARBA00022801"/>
    </source>
</evidence>
<evidence type="ECO:0000256" key="3">
    <source>
        <dbReference type="ARBA" id="ARBA00022695"/>
    </source>
</evidence>
<dbReference type="InterPro" id="IPR041373">
    <property type="entry name" value="RT_RNaseH"/>
</dbReference>
<proteinExistence type="predicted"/>
<dbReference type="GO" id="GO:0003887">
    <property type="term" value="F:DNA-directed DNA polymerase activity"/>
    <property type="evidence" value="ECO:0007669"/>
    <property type="project" value="UniProtKB-KW"/>
</dbReference>
<evidence type="ECO:0000256" key="12">
    <source>
        <dbReference type="ARBA" id="ARBA00022932"/>
    </source>
</evidence>
<keyword evidence="3" id="KW-0548">Nucleotidyltransferase</keyword>
<dbReference type="InterPro" id="IPR036875">
    <property type="entry name" value="Znf_CCHC_sf"/>
</dbReference>
<evidence type="ECO:0000256" key="2">
    <source>
        <dbReference type="ARBA" id="ARBA00022679"/>
    </source>
</evidence>
<dbReference type="FunFam" id="3.10.20.370:FF:000001">
    <property type="entry name" value="Retrovirus-related Pol polyprotein from transposon 17.6-like protein"/>
    <property type="match status" value="1"/>
</dbReference>
<keyword evidence="8" id="KW-0378">Hydrolase</keyword>
<dbReference type="PANTHER" id="PTHR37984:SF5">
    <property type="entry name" value="PROTEIN NYNRIN-LIKE"/>
    <property type="match status" value="1"/>
</dbReference>
<keyword evidence="15" id="KW-0863">Zinc-finger</keyword>
<evidence type="ECO:0000256" key="15">
    <source>
        <dbReference type="PROSITE-ProRule" id="PRU00047"/>
    </source>
</evidence>
<dbReference type="InterPro" id="IPR043128">
    <property type="entry name" value="Rev_trsase/Diguanyl_cyclase"/>
</dbReference>
<evidence type="ECO:0000256" key="10">
    <source>
        <dbReference type="ARBA" id="ARBA00022908"/>
    </source>
</evidence>
<dbReference type="GO" id="GO:0004190">
    <property type="term" value="F:aspartic-type endopeptidase activity"/>
    <property type="evidence" value="ECO:0007669"/>
    <property type="project" value="UniProtKB-KW"/>
</dbReference>
<evidence type="ECO:0000313" key="17">
    <source>
        <dbReference type="EMBL" id="GEU59575.1"/>
    </source>
</evidence>
<dbReference type="InterPro" id="IPR041588">
    <property type="entry name" value="Integrase_H2C2"/>
</dbReference>
<keyword evidence="10" id="KW-0229">DNA integration</keyword>
<accession>A0A6L2LHE2</accession>
<dbReference type="InterPro" id="IPR050951">
    <property type="entry name" value="Retrovirus_Pol_polyprotein"/>
</dbReference>
<keyword evidence="14" id="KW-0233">DNA recombination</keyword>
<evidence type="ECO:0000256" key="9">
    <source>
        <dbReference type="ARBA" id="ARBA00022842"/>
    </source>
</evidence>
<dbReference type="GO" id="GO:0015074">
    <property type="term" value="P:DNA integration"/>
    <property type="evidence" value="ECO:0007669"/>
    <property type="project" value="UniProtKB-KW"/>
</dbReference>
<dbReference type="Gene3D" id="3.10.10.10">
    <property type="entry name" value="HIV Type 1 Reverse Transcriptase, subunit A, domain 1"/>
    <property type="match status" value="1"/>
</dbReference>
<keyword evidence="11 17" id="KW-0695">RNA-directed DNA polymerase</keyword>
<dbReference type="GO" id="GO:0003677">
    <property type="term" value="F:DNA binding"/>
    <property type="evidence" value="ECO:0007669"/>
    <property type="project" value="UniProtKB-KW"/>
</dbReference>
<dbReference type="Gene3D" id="3.30.420.10">
    <property type="entry name" value="Ribonuclease H-like superfamily/Ribonuclease H"/>
    <property type="match status" value="2"/>
</dbReference>
<keyword evidence="1" id="KW-0645">Protease</keyword>
<comment type="caution">
    <text evidence="17">The sequence shown here is derived from an EMBL/GenBank/DDBJ whole genome shotgun (WGS) entry which is preliminary data.</text>
</comment>
<dbReference type="SUPFAM" id="SSF53098">
    <property type="entry name" value="Ribonuclease H-like"/>
    <property type="match status" value="1"/>
</dbReference>
<dbReference type="GO" id="GO:0006508">
    <property type="term" value="P:proteolysis"/>
    <property type="evidence" value="ECO:0007669"/>
    <property type="project" value="UniProtKB-KW"/>
</dbReference>
<dbReference type="Pfam" id="PF17921">
    <property type="entry name" value="Integrase_H2C2"/>
    <property type="match status" value="1"/>
</dbReference>
<dbReference type="SUPFAM" id="SSF56672">
    <property type="entry name" value="DNA/RNA polymerases"/>
    <property type="match status" value="2"/>
</dbReference>
<dbReference type="GO" id="GO:0003964">
    <property type="term" value="F:RNA-directed DNA polymerase activity"/>
    <property type="evidence" value="ECO:0007669"/>
    <property type="project" value="UniProtKB-KW"/>
</dbReference>
<evidence type="ECO:0000256" key="13">
    <source>
        <dbReference type="ARBA" id="ARBA00023125"/>
    </source>
</evidence>
<dbReference type="CDD" id="cd01647">
    <property type="entry name" value="RT_LTR"/>
    <property type="match status" value="1"/>
</dbReference>
<evidence type="ECO:0000256" key="5">
    <source>
        <dbReference type="ARBA" id="ARBA00022723"/>
    </source>
</evidence>
<dbReference type="InterPro" id="IPR036397">
    <property type="entry name" value="RNaseH_sf"/>
</dbReference>
<name>A0A6L2LHE2_TANCI</name>
<gene>
    <name evidence="17" type="ORF">Tci_031553</name>
</gene>
<protein>
    <submittedName>
        <fullName evidence="17">Reverse transcriptase domain-containing protein</fullName>
    </submittedName>
</protein>
<keyword evidence="15" id="KW-0862">Zinc</keyword>
<dbReference type="GO" id="GO:0008270">
    <property type="term" value="F:zinc ion binding"/>
    <property type="evidence" value="ECO:0007669"/>
    <property type="project" value="UniProtKB-KW"/>
</dbReference>
<organism evidence="17">
    <name type="scientific">Tanacetum cinerariifolium</name>
    <name type="common">Dalmatian daisy</name>
    <name type="synonym">Chrysanthemum cinerariifolium</name>
    <dbReference type="NCBI Taxonomy" id="118510"/>
    <lineage>
        <taxon>Eukaryota</taxon>
        <taxon>Viridiplantae</taxon>
        <taxon>Streptophyta</taxon>
        <taxon>Embryophyta</taxon>
        <taxon>Tracheophyta</taxon>
        <taxon>Spermatophyta</taxon>
        <taxon>Magnoliopsida</taxon>
        <taxon>eudicotyledons</taxon>
        <taxon>Gunneridae</taxon>
        <taxon>Pentapetalae</taxon>
        <taxon>asterids</taxon>
        <taxon>campanulids</taxon>
        <taxon>Asterales</taxon>
        <taxon>Asteraceae</taxon>
        <taxon>Asteroideae</taxon>
        <taxon>Anthemideae</taxon>
        <taxon>Anthemidinae</taxon>
        <taxon>Tanacetum</taxon>
    </lineage>
</organism>
<keyword evidence="4" id="KW-0540">Nuclease</keyword>
<evidence type="ECO:0000256" key="11">
    <source>
        <dbReference type="ARBA" id="ARBA00022918"/>
    </source>
</evidence>
<dbReference type="InterPro" id="IPR056924">
    <property type="entry name" value="SH3_Tf2-1"/>
</dbReference>
<evidence type="ECO:0000256" key="1">
    <source>
        <dbReference type="ARBA" id="ARBA00022670"/>
    </source>
</evidence>
<evidence type="ECO:0000259" key="16">
    <source>
        <dbReference type="PROSITE" id="PS50158"/>
    </source>
</evidence>
<evidence type="ECO:0000256" key="14">
    <source>
        <dbReference type="ARBA" id="ARBA00023172"/>
    </source>
</evidence>
<keyword evidence="9" id="KW-0460">Magnesium</keyword>
<dbReference type="Gene3D" id="1.10.340.70">
    <property type="match status" value="1"/>
</dbReference>
<evidence type="ECO:0000256" key="7">
    <source>
        <dbReference type="ARBA" id="ARBA00022759"/>
    </source>
</evidence>
<keyword evidence="7" id="KW-0255">Endonuclease</keyword>
<dbReference type="Pfam" id="PF24626">
    <property type="entry name" value="SH3_Tf2-1"/>
    <property type="match status" value="1"/>
</dbReference>
<dbReference type="InterPro" id="IPR005162">
    <property type="entry name" value="Retrotrans_gag_dom"/>
</dbReference>
<dbReference type="InterPro" id="IPR012337">
    <property type="entry name" value="RNaseH-like_sf"/>
</dbReference>
<dbReference type="SMART" id="SM00343">
    <property type="entry name" value="ZnF_C2HC"/>
    <property type="match status" value="1"/>
</dbReference>
<evidence type="ECO:0000256" key="4">
    <source>
        <dbReference type="ARBA" id="ARBA00022722"/>
    </source>
</evidence>
<dbReference type="InterPro" id="IPR043502">
    <property type="entry name" value="DNA/RNA_pol_sf"/>
</dbReference>
<keyword evidence="2" id="KW-0808">Transferase</keyword>
<dbReference type="PROSITE" id="PS50158">
    <property type="entry name" value="ZF_CCHC"/>
    <property type="match status" value="1"/>
</dbReference>
<dbReference type="Gene3D" id="3.10.20.370">
    <property type="match status" value="1"/>
</dbReference>
<dbReference type="CDD" id="cd09274">
    <property type="entry name" value="RNase_HI_RT_Ty3"/>
    <property type="match status" value="1"/>
</dbReference>
<dbReference type="InterPro" id="IPR001878">
    <property type="entry name" value="Znf_CCHC"/>
</dbReference>
<dbReference type="InterPro" id="IPR000477">
    <property type="entry name" value="RT_dom"/>
</dbReference>
<keyword evidence="6" id="KW-0064">Aspartyl protease</keyword>
<feature type="domain" description="CCHC-type" evidence="16">
    <location>
        <begin position="203"/>
        <end position="218"/>
    </location>
</feature>
<dbReference type="Gene3D" id="4.10.60.10">
    <property type="entry name" value="Zinc finger, CCHC-type"/>
    <property type="match status" value="1"/>
</dbReference>
<dbReference type="Pfam" id="PF00078">
    <property type="entry name" value="RVT_1"/>
    <property type="match status" value="1"/>
</dbReference>
<dbReference type="Pfam" id="PF03732">
    <property type="entry name" value="Retrotrans_gag"/>
    <property type="match status" value="1"/>
</dbReference>
<dbReference type="EMBL" id="BKCJ010004195">
    <property type="protein sequence ID" value="GEU59575.1"/>
    <property type="molecule type" value="Genomic_DNA"/>
</dbReference>
<dbReference type="SUPFAM" id="SSF57756">
    <property type="entry name" value="Retrovirus zinc finger-like domains"/>
    <property type="match status" value="1"/>
</dbReference>
<keyword evidence="13" id="KW-0238">DNA-binding</keyword>
<dbReference type="PANTHER" id="PTHR37984">
    <property type="entry name" value="PROTEIN CBG26694"/>
    <property type="match status" value="1"/>
</dbReference>
<dbReference type="Pfam" id="PF17917">
    <property type="entry name" value="RT_RNaseH"/>
    <property type="match status" value="1"/>
</dbReference>
<keyword evidence="5" id="KW-0479">Metal-binding</keyword>
<sequence>MDDPNITMAKYIQLEEEKARRCGQEFNWETTTYVSSDFENEFPAIVCNDALTSEVEFSSEPTMRIEQYFLMIDYLLWEFILNGDSPAPTRVVDGVLQPVAPTTTEHRLARKKKLKARGTLLMALPDKHPLKFNTHKDAKTINEPVSAAASVSAIDADDLEEMDLKWQMAMLTVRARRFLQRIGRNLGTNGPTSMGFNISKVECYNCHIKGHFARECRSPKDTRRNGAAEPQRMNVLVETSTSNALVSQFSCSKACTKAYATLQSHYDKLIEDYRKSQFDVISYQTGLESVEARLLVYQQSEYVFEEDIKLLKIEVQLRDNALGVLKVCLLVLYMIGTNKAIASLGLRPEEAFVLLRFFAIVILRINDMDVDIEEDDNGTELTYPYEEMDPLNPLPPASESEPEDAIEVENLIEHEDKIVPASVHEVGESSTTPLLCEDSDGQLPGLMRKDINSLFGQMASLSRRLCGHKTAHALVEKKGKAKDELYGKLILDLGNEVRSSVEKGTAEMEKLVEKLGNAEDKSAPLTQASIRRMIKDNVDAAIVAERARQVNVRNEASGFGPARGQDATHVAHECTFAGFMKCNLTAFHGTQRAVELLRWFEKTKSVFEINECVEGKKVRFAALTLQGPGLTWWNAKVATRGLKNVNRMPWTEMKHLMTAEFYPIEKIQKMEHELWNLKVKEYHIVAYTQRFNALALMCPRMVEPKRVKVDAYIRGLTDNIKGEVTSFRSANLNEAVRMARKLIDQKAQSKDERILEEKKQKSFMDTRFSSMLDIDPVKIGASYVVELADGRVVSTNTVLKGCSLNLVNHVFEIDLMLIELGTFNVIIVESDNGVSRLKVIYCIKARKYVERGCHLFLAHVTEEKSKEKQMEDVPMIHDFPEVFPKELPRLPPPRHVEFRIDLEPEAAPVARAPYRLAPSEMKELLKDGSFRMCIDYRELNKLTVKNRYRLPIIDDLFDQLQGSSVYSKIDLRSVNHQLRIKEEDISITAFRTRGVHVDSAKVKAIKSWAAPTTPMGVRQFLGLAGYYRSAPILALPKGTEDFVVYCDALLKGYRAILMQRKKKELNLRQQRWIELLSDYDCEIWYHPGKANVVADALSRKERDKPLCVRALMMSFHNDLPKQIREAHEEAMKEENVKAENLGRLIKPIFEFRPDGTCCFENLVWLSLFDGLKDLVMHESHKSKYSIHLGSDKMYQDLKPLYWWPNMKANIATYVNRDSYFTFGFWRSLQEALGTNLDMSTAYHPQTDGQRERTIQTLKDMLCTCVIDFKISWDRHLPLVEFSYNNSYHASIKSYADKRAKSLEFEVGAMVLLKVSPWKGVVRFGKREKLNLRYIGPFEILARVGPVTYTLEFPEELKGIHIVENEENELIPTRLVMGWRVCIDYPPILIAPDWDMPFELMYDASDFAIGAVLGQCQEKHFRPIHYASKTMIEAESNYTTTKKKMLAVVYAFKKFRSCLIMNKSIVYTDHFALKYLFAKKDSKARLLCWVLLLQEFTLKVIDTKGAQNLAADHLSRLENPHQNVLDPKEINKSFPLETLNLVSIRSNSGTSWFAEFANYHAGNFVVKGMSSQQKSKFFKDVKHYFWDDPFLFKIRADQVIRSCGHGQKAIDILKACHYEPIEVHHGPNYTAKMVFDSGFYWPTIYRDAQDLVKNYDVCQHQGKISQRDEMPQNSIQVCEIFDVWVEVSNHGLKRILKRTVEENCASWSDKLDDALWAFRTAYKTPIGCTPYKLVYGKACHLLIELEHKAYWALKHANFDLQTAGDHKKVQLNELRDQAYENSPIYKEKTKRLHDSKIKDRVFNIGDRVLLFNSRLKIFFGKLKSRWSGPFTISHVFSYGTVELSQPDGPNFKVNGHRLKHYFGENVPKLVVPDLQTFPKDH</sequence>
<keyword evidence="12" id="KW-0239">DNA-directed DNA polymerase</keyword>
<dbReference type="GO" id="GO:0004519">
    <property type="term" value="F:endonuclease activity"/>
    <property type="evidence" value="ECO:0007669"/>
    <property type="project" value="UniProtKB-KW"/>
</dbReference>
<dbReference type="CDD" id="cd00303">
    <property type="entry name" value="retropepsin_like"/>
    <property type="match status" value="1"/>
</dbReference>